<dbReference type="KEGG" id="sera:Ser39006_013810"/>
<dbReference type="KEGG" id="serq:CWC46_13805"/>
<evidence type="ECO:0000313" key="4">
    <source>
        <dbReference type="Proteomes" id="UP000017700"/>
    </source>
</evidence>
<organism evidence="3 4">
    <name type="scientific">Serratia sp. (strain ATCC 39006)</name>
    <name type="common">Prodigiosinella confusarubida</name>
    <dbReference type="NCBI Taxonomy" id="104623"/>
    <lineage>
        <taxon>Bacteria</taxon>
        <taxon>Pseudomonadati</taxon>
        <taxon>Pseudomonadota</taxon>
        <taxon>Gammaproteobacteria</taxon>
        <taxon>Enterobacterales</taxon>
        <taxon>Pectobacteriaceae</taxon>
        <taxon>Prodigiosinella</taxon>
    </lineage>
</organism>
<dbReference type="PANTHER" id="PTHR43464">
    <property type="entry name" value="METHYLTRANSFERASE"/>
    <property type="match status" value="1"/>
</dbReference>
<dbReference type="Gene3D" id="3.40.50.150">
    <property type="entry name" value="Vaccinia Virus protein VP39"/>
    <property type="match status" value="1"/>
</dbReference>
<dbReference type="Proteomes" id="UP000017700">
    <property type="component" value="Chromosome"/>
</dbReference>
<proteinExistence type="predicted"/>
<evidence type="ECO:0000313" key="5">
    <source>
        <dbReference type="Proteomes" id="UP000233778"/>
    </source>
</evidence>
<dbReference type="PANTHER" id="PTHR43464:SF82">
    <property type="entry name" value="METHYLTRANSFERASE DOMAIN-CONTAINING PROTEIN"/>
    <property type="match status" value="1"/>
</dbReference>
<reference evidence="2 5" key="3">
    <citation type="submission" date="2017-11" db="EMBL/GenBank/DDBJ databases">
        <title>Complete genome sequence of Serratia sp. ATCC 39006 LacA.</title>
        <authorList>
            <person name="Hampton H.G."/>
            <person name="Jackson S.A."/>
            <person name="Jauregui R."/>
            <person name="Poulter G.T.M."/>
            <person name="Salmond G.P.C."/>
            <person name="Fineran P.C."/>
        </authorList>
    </citation>
    <scope>NUCLEOTIDE SEQUENCE [LARGE SCALE GENOMIC DNA]</scope>
    <source>
        <strain evidence="2 5">ATCC 39006</strain>
    </source>
</reference>
<accession>A0A2I5TKL0</accession>
<dbReference type="Pfam" id="PF08241">
    <property type="entry name" value="Methyltransf_11"/>
    <property type="match status" value="1"/>
</dbReference>
<dbReference type="EMBL" id="CP025085">
    <property type="protein sequence ID" value="AUH00787.1"/>
    <property type="molecule type" value="Genomic_DNA"/>
</dbReference>
<dbReference type="InterPro" id="IPR029063">
    <property type="entry name" value="SAM-dependent_MTases_sf"/>
</dbReference>
<protein>
    <submittedName>
        <fullName evidence="3">Class I SAM-dependent methyltransferase</fullName>
    </submittedName>
</protein>
<dbReference type="SUPFAM" id="SSF53335">
    <property type="entry name" value="S-adenosyl-L-methionine-dependent methyltransferases"/>
    <property type="match status" value="1"/>
</dbReference>
<dbReference type="RefSeq" id="WP_021015977.1">
    <property type="nucleotide sequence ID" value="NZ_CP025084.1"/>
</dbReference>
<keyword evidence="3" id="KW-0808">Transferase</keyword>
<dbReference type="GO" id="GO:0008757">
    <property type="term" value="F:S-adenosylmethionine-dependent methyltransferase activity"/>
    <property type="evidence" value="ECO:0007669"/>
    <property type="project" value="InterPro"/>
</dbReference>
<name>A0A2I5TKL0_SERS3</name>
<dbReference type="InterPro" id="IPR013216">
    <property type="entry name" value="Methyltransf_11"/>
</dbReference>
<reference evidence="3" key="2">
    <citation type="submission" date="2013-09" db="EMBL/GenBank/DDBJ databases">
        <authorList>
            <person name="Wang G."/>
            <person name="Yang Y."/>
            <person name="Su Y."/>
        </authorList>
    </citation>
    <scope>NUCLEOTIDE SEQUENCE</scope>
    <source>
        <strain evidence="3">ATCC 39006</strain>
    </source>
</reference>
<keyword evidence="4" id="KW-1185">Reference proteome</keyword>
<dbReference type="OrthoDB" id="5872370at2"/>
<dbReference type="GO" id="GO:0032259">
    <property type="term" value="P:methylation"/>
    <property type="evidence" value="ECO:0007669"/>
    <property type="project" value="UniProtKB-KW"/>
</dbReference>
<dbReference type="EMBL" id="CP025084">
    <property type="protein sequence ID" value="AUH05108.1"/>
    <property type="molecule type" value="Genomic_DNA"/>
</dbReference>
<reference evidence="3 4" key="1">
    <citation type="journal article" date="2013" name="Genome Announc.">
        <title>Draft genome sequence of Serratia sp. strain ATCC 39006, a model bacterium for analysis of the biosynthesis and regulation of prodigiosin, a carbapenem, and gas vesicles.</title>
        <authorList>
            <person name="Fineran P.C."/>
            <person name="Iglesias Cans M.C."/>
            <person name="Ramsay J.P."/>
            <person name="Wilf N.M."/>
            <person name="Cossyleon D."/>
            <person name="McNeil M.B."/>
            <person name="Williamson N.R."/>
            <person name="Monson R.E."/>
            <person name="Becher S.A."/>
            <person name="Stanton J.A."/>
            <person name="Brugger K."/>
            <person name="Brown S.D."/>
            <person name="Salmond G.P."/>
        </authorList>
    </citation>
    <scope>NUCLEOTIDE SEQUENCE [LARGE SCALE GENOMIC DNA]</scope>
    <source>
        <strain evidence="3">ATCC 39006</strain>
        <strain evidence="4">ATCC 39006 / SC 11482</strain>
    </source>
</reference>
<sequence length="225" mass="25419">MSIYERLYQTLKSKGDPAWTGAGYERAWHYLTATIQTLQQAGIIPAPGSTCLELGCGNGAMVSLLLARQGYLVDGVDISPTAITWAQEKFSAEGLIGRFQQGDVCVLDNYASQQFMVVYDGSCIHCLIGEQRPRCFSQIKRVLKSDGIFIVSSMCGEPKRPQDRENYDAEHYQLRKEGQPWRTLMPLPLLRKELAEHGFEVFHESVNDNPWWNHATLCCRILDKT</sequence>
<reference evidence="3" key="4">
    <citation type="submission" date="2017-11" db="EMBL/GenBank/DDBJ databases">
        <title>Complete genome sequence of Serratia sp. ATCC 39006.</title>
        <authorList>
            <person name="Hampton H.G."/>
            <person name="Jackson S.A."/>
            <person name="Jauregui R."/>
            <person name="Poulter G.T.M."/>
            <person name="Salmond G.P.C."/>
            <person name="Fineran P.C."/>
        </authorList>
    </citation>
    <scope>NUCLEOTIDE SEQUENCE</scope>
    <source>
        <strain evidence="3">ATCC 39006</strain>
    </source>
</reference>
<dbReference type="Proteomes" id="UP000233778">
    <property type="component" value="Chromosome"/>
</dbReference>
<dbReference type="STRING" id="104623.Ser39006_02714"/>
<dbReference type="AlphaFoldDB" id="A0A2I5TKL0"/>
<evidence type="ECO:0000259" key="1">
    <source>
        <dbReference type="Pfam" id="PF08241"/>
    </source>
</evidence>
<dbReference type="CDD" id="cd02440">
    <property type="entry name" value="AdoMet_MTases"/>
    <property type="match status" value="1"/>
</dbReference>
<evidence type="ECO:0000313" key="2">
    <source>
        <dbReference type="EMBL" id="AUH00787.1"/>
    </source>
</evidence>
<evidence type="ECO:0000313" key="3">
    <source>
        <dbReference type="EMBL" id="AUH05108.1"/>
    </source>
</evidence>
<gene>
    <name evidence="2" type="ORF">CWC46_13805</name>
    <name evidence="3" type="ORF">Ser39006_013810</name>
</gene>
<keyword evidence="3" id="KW-0489">Methyltransferase</keyword>
<feature type="domain" description="Methyltransferase type 11" evidence="1">
    <location>
        <begin position="52"/>
        <end position="151"/>
    </location>
</feature>